<feature type="transmembrane region" description="Helical" evidence="9">
    <location>
        <begin position="498"/>
        <end position="518"/>
    </location>
</feature>
<feature type="transmembrane region" description="Helical" evidence="9">
    <location>
        <begin position="213"/>
        <end position="233"/>
    </location>
</feature>
<dbReference type="PANTHER" id="PTHR48022">
    <property type="entry name" value="PLASTIDIC GLUCOSE TRANSPORTER 4"/>
    <property type="match status" value="1"/>
</dbReference>
<keyword evidence="4 9" id="KW-0812">Transmembrane</keyword>
<dbReference type="Gene3D" id="1.20.1250.20">
    <property type="entry name" value="MFS general substrate transporter like domains"/>
    <property type="match status" value="1"/>
</dbReference>
<evidence type="ECO:0000256" key="5">
    <source>
        <dbReference type="ARBA" id="ARBA00022989"/>
    </source>
</evidence>
<dbReference type="InterPro" id="IPR005828">
    <property type="entry name" value="MFS_sugar_transport-like"/>
</dbReference>
<dbReference type="FunFam" id="1.20.1250.20:FF:000117">
    <property type="entry name" value="MFS hexose transporter"/>
    <property type="match status" value="1"/>
</dbReference>
<dbReference type="InterPro" id="IPR036259">
    <property type="entry name" value="MFS_trans_sf"/>
</dbReference>
<sequence length="570" mass="63012">MSPECTIHKPHTLDNVSRLITMAGGPAATASGTNAYTHLMDPNRKWYNNRRRNHCSECLDHPAVSQRIGAIAADQLAPITHLFASSRLITSSTNGYDGSMMNGLQSLTQWEDYFHNPTKGKLGLLNAIQTIGGLAGYPFAPYMSDGLGRRPTVFFGAAVMIIATAVQTASQSVGMFIGARFLIGFGLTFAANAAPMLVTELSYPKYRAPLTSVYNSLWYSGAIVAAWATFGTFKIHSTWAWRVPSLLQAIPSVLQVVFVLFAPESPRFLVSKGKEAEALKILAYYHADSNEEDPLVQYEFQEIKAAIEYDRTVAANIGWMSFFSSPGNRRRVRIIVAIAFFSQWSGNGLVSYYLNKVLTSVGVTDPTIQLLINGILQIWNLAWALSASAMVERFGRRLLFMVSVAGMCLFFTLQTICTARYRIDGNTSAAHAVIAFIFLYYASYDIAFTPLIVTYTLEILPYNIRAKGFNIFNFTISLALIFNQYVNPIALANIDWKYYIVYCIWLLVEGIILFLYVVETKNRTLEETAALFDGEQATEQIVHTAAANAGVTHDLGDEKVLDEKASAGSS</sequence>
<comment type="caution">
    <text evidence="11">The sequence shown here is derived from an EMBL/GenBank/DDBJ whole genome shotgun (WGS) entry which is preliminary data.</text>
</comment>
<evidence type="ECO:0000256" key="3">
    <source>
        <dbReference type="ARBA" id="ARBA00022448"/>
    </source>
</evidence>
<keyword evidence="5 9" id="KW-1133">Transmembrane helix</keyword>
<feature type="transmembrane region" description="Helical" evidence="9">
    <location>
        <begin position="398"/>
        <end position="421"/>
    </location>
</feature>
<comment type="subcellular location">
    <subcellularLocation>
        <location evidence="1">Membrane</location>
        <topology evidence="1">Multi-pass membrane protein</topology>
    </subcellularLocation>
</comment>
<proteinExistence type="inferred from homology"/>
<keyword evidence="6 9" id="KW-0472">Membrane</keyword>
<evidence type="ECO:0000313" key="12">
    <source>
        <dbReference type="Proteomes" id="UP000623467"/>
    </source>
</evidence>
<reference evidence="11" key="1">
    <citation type="submission" date="2020-05" db="EMBL/GenBank/DDBJ databases">
        <title>Mycena genomes resolve the evolution of fungal bioluminescence.</title>
        <authorList>
            <person name="Tsai I.J."/>
        </authorList>
    </citation>
    <scope>NUCLEOTIDE SEQUENCE</scope>
    <source>
        <strain evidence="11">160909Yilan</strain>
    </source>
</reference>
<feature type="transmembrane region" description="Helical" evidence="9">
    <location>
        <begin position="334"/>
        <end position="354"/>
    </location>
</feature>
<feature type="transmembrane region" description="Helical" evidence="9">
    <location>
        <begin position="181"/>
        <end position="201"/>
    </location>
</feature>
<feature type="transmembrane region" description="Helical" evidence="9">
    <location>
        <begin position="366"/>
        <end position="386"/>
    </location>
</feature>
<dbReference type="OrthoDB" id="6133115at2759"/>
<dbReference type="Pfam" id="PF00083">
    <property type="entry name" value="Sugar_tr"/>
    <property type="match status" value="1"/>
</dbReference>
<dbReference type="EMBL" id="JACAZH010000020">
    <property type="protein sequence ID" value="KAF7345161.1"/>
    <property type="molecule type" value="Genomic_DNA"/>
</dbReference>
<dbReference type="PROSITE" id="PS50850">
    <property type="entry name" value="MFS"/>
    <property type="match status" value="1"/>
</dbReference>
<gene>
    <name evidence="11" type="ORF">MSAN_01892400</name>
</gene>
<dbReference type="PANTHER" id="PTHR48022:SF64">
    <property type="entry name" value="MAJOR FACILITATOR SUPERFAMILY (MFS) PROFILE DOMAIN-CONTAINING PROTEIN"/>
    <property type="match status" value="1"/>
</dbReference>
<dbReference type="InterPro" id="IPR003663">
    <property type="entry name" value="Sugar/inositol_transpt"/>
</dbReference>
<comment type="catalytic activity">
    <reaction evidence="7">
        <text>myo-inositol(out) + H(+)(out) = myo-inositol(in) + H(+)(in)</text>
        <dbReference type="Rhea" id="RHEA:60364"/>
        <dbReference type="ChEBI" id="CHEBI:15378"/>
        <dbReference type="ChEBI" id="CHEBI:17268"/>
    </reaction>
</comment>
<dbReference type="GO" id="GO:0005351">
    <property type="term" value="F:carbohydrate:proton symporter activity"/>
    <property type="evidence" value="ECO:0007669"/>
    <property type="project" value="TreeGrafter"/>
</dbReference>
<name>A0A8H7CR49_9AGAR</name>
<dbReference type="PROSITE" id="PS00216">
    <property type="entry name" value="SUGAR_TRANSPORT_1"/>
    <property type="match status" value="1"/>
</dbReference>
<evidence type="ECO:0000313" key="11">
    <source>
        <dbReference type="EMBL" id="KAF7345161.1"/>
    </source>
</evidence>
<evidence type="ECO:0000259" key="10">
    <source>
        <dbReference type="PROSITE" id="PS50850"/>
    </source>
</evidence>
<feature type="domain" description="Major facilitator superfamily (MFS) profile" evidence="10">
    <location>
        <begin position="83"/>
        <end position="521"/>
    </location>
</feature>
<feature type="transmembrane region" description="Helical" evidence="9">
    <location>
        <begin position="152"/>
        <end position="169"/>
    </location>
</feature>
<dbReference type="SUPFAM" id="SSF103473">
    <property type="entry name" value="MFS general substrate transporter"/>
    <property type="match status" value="1"/>
</dbReference>
<evidence type="ECO:0000256" key="2">
    <source>
        <dbReference type="ARBA" id="ARBA00010992"/>
    </source>
</evidence>
<feature type="transmembrane region" description="Helical" evidence="9">
    <location>
        <begin position="433"/>
        <end position="457"/>
    </location>
</feature>
<dbReference type="NCBIfam" id="TIGR00879">
    <property type="entry name" value="SP"/>
    <property type="match status" value="1"/>
</dbReference>
<evidence type="ECO:0000256" key="1">
    <source>
        <dbReference type="ARBA" id="ARBA00004141"/>
    </source>
</evidence>
<evidence type="ECO:0000256" key="9">
    <source>
        <dbReference type="SAM" id="Phobius"/>
    </source>
</evidence>
<keyword evidence="3 8" id="KW-0813">Transport</keyword>
<dbReference type="InterPro" id="IPR020846">
    <property type="entry name" value="MFS_dom"/>
</dbReference>
<evidence type="ECO:0000256" key="8">
    <source>
        <dbReference type="RuleBase" id="RU003346"/>
    </source>
</evidence>
<organism evidence="11 12">
    <name type="scientific">Mycena sanguinolenta</name>
    <dbReference type="NCBI Taxonomy" id="230812"/>
    <lineage>
        <taxon>Eukaryota</taxon>
        <taxon>Fungi</taxon>
        <taxon>Dikarya</taxon>
        <taxon>Basidiomycota</taxon>
        <taxon>Agaricomycotina</taxon>
        <taxon>Agaricomycetes</taxon>
        <taxon>Agaricomycetidae</taxon>
        <taxon>Agaricales</taxon>
        <taxon>Marasmiineae</taxon>
        <taxon>Mycenaceae</taxon>
        <taxon>Mycena</taxon>
    </lineage>
</organism>
<dbReference type="InterPro" id="IPR050360">
    <property type="entry name" value="MFS_Sugar_Transporters"/>
</dbReference>
<keyword evidence="12" id="KW-1185">Reference proteome</keyword>
<comment type="similarity">
    <text evidence="2 8">Belongs to the major facilitator superfamily. Sugar transporter (TC 2.A.1.1) family.</text>
</comment>
<dbReference type="InterPro" id="IPR005829">
    <property type="entry name" value="Sugar_transporter_CS"/>
</dbReference>
<dbReference type="GO" id="GO:0016020">
    <property type="term" value="C:membrane"/>
    <property type="evidence" value="ECO:0007669"/>
    <property type="project" value="UniProtKB-SubCell"/>
</dbReference>
<feature type="transmembrane region" description="Helical" evidence="9">
    <location>
        <begin position="469"/>
        <end position="486"/>
    </location>
</feature>
<evidence type="ECO:0000256" key="6">
    <source>
        <dbReference type="ARBA" id="ARBA00023136"/>
    </source>
</evidence>
<accession>A0A8H7CR49</accession>
<evidence type="ECO:0000256" key="4">
    <source>
        <dbReference type="ARBA" id="ARBA00022692"/>
    </source>
</evidence>
<dbReference type="Proteomes" id="UP000623467">
    <property type="component" value="Unassembled WGS sequence"/>
</dbReference>
<dbReference type="AlphaFoldDB" id="A0A8H7CR49"/>
<evidence type="ECO:0000256" key="7">
    <source>
        <dbReference type="ARBA" id="ARBA00049119"/>
    </source>
</evidence>
<protein>
    <submittedName>
        <fullName evidence="11">Hexose transporter</fullName>
    </submittedName>
</protein>